<evidence type="ECO:0000313" key="3">
    <source>
        <dbReference type="EMBL" id="DAD40241.1"/>
    </source>
</evidence>
<name>A0A822Z937_NELNU</name>
<keyword evidence="4" id="KW-1185">Reference proteome</keyword>
<dbReference type="Gene3D" id="3.10.20.90">
    <property type="entry name" value="Phosphatidylinositol 3-kinase Catalytic Subunit, Chain A, domain 1"/>
    <property type="match status" value="1"/>
</dbReference>
<dbReference type="InterPro" id="IPR040015">
    <property type="entry name" value="UBL3-like"/>
</dbReference>
<sequence length="97" mass="10840">MVLTFSFTWWFYLLTKVCAYSVDKENGPKTINDVKLINAGKILENSRTLAESRVPVGELPGGVITMHVVVRPPLSDKKNEKLMADSPKKNRCSCSIL</sequence>
<dbReference type="PANTHER" id="PTHR13169">
    <property type="entry name" value="UBIQUITIN-LIKE PROTEIN 3 HCG-1 PROTEIN"/>
    <property type="match status" value="1"/>
</dbReference>
<evidence type="ECO:0000256" key="1">
    <source>
        <dbReference type="SAM" id="SignalP"/>
    </source>
</evidence>
<dbReference type="Proteomes" id="UP000607653">
    <property type="component" value="Unassembled WGS sequence"/>
</dbReference>
<feature type="chain" id="PRO_5032676585" description="UBL3-like ubiquitin domain-containing protein" evidence="1">
    <location>
        <begin position="20"/>
        <end position="97"/>
    </location>
</feature>
<dbReference type="AlphaFoldDB" id="A0A822Z937"/>
<protein>
    <recommendedName>
        <fullName evidence="2">UBL3-like ubiquitin domain-containing protein</fullName>
    </recommendedName>
</protein>
<evidence type="ECO:0000259" key="2">
    <source>
        <dbReference type="Pfam" id="PF13881"/>
    </source>
</evidence>
<keyword evidence="1" id="KW-0732">Signal</keyword>
<dbReference type="PANTHER" id="PTHR13169:SF0">
    <property type="entry name" value="UBIQUITIN-LIKE PROTEIN 3"/>
    <property type="match status" value="1"/>
</dbReference>
<dbReference type="SUPFAM" id="SSF54236">
    <property type="entry name" value="Ubiquitin-like"/>
    <property type="match status" value="1"/>
</dbReference>
<proteinExistence type="predicted"/>
<dbReference type="Pfam" id="PF13881">
    <property type="entry name" value="Rad60-SLD_2"/>
    <property type="match status" value="1"/>
</dbReference>
<feature type="domain" description="UBL3-like ubiquitin" evidence="2">
    <location>
        <begin position="22"/>
        <end position="95"/>
    </location>
</feature>
<dbReference type="InterPro" id="IPR039540">
    <property type="entry name" value="UBL3-like_ubiquitin_dom"/>
</dbReference>
<dbReference type="EMBL" id="DUZY01000005">
    <property type="protein sequence ID" value="DAD40241.1"/>
    <property type="molecule type" value="Genomic_DNA"/>
</dbReference>
<reference evidence="3 4" key="1">
    <citation type="journal article" date="2020" name="Mol. Biol. Evol.">
        <title>Distinct Expression and Methylation Patterns for Genes with Different Fates following a Single Whole-Genome Duplication in Flowering Plants.</title>
        <authorList>
            <person name="Shi T."/>
            <person name="Rahmani R.S."/>
            <person name="Gugger P.F."/>
            <person name="Wang M."/>
            <person name="Li H."/>
            <person name="Zhang Y."/>
            <person name="Li Z."/>
            <person name="Wang Q."/>
            <person name="Van de Peer Y."/>
            <person name="Marchal K."/>
            <person name="Chen J."/>
        </authorList>
    </citation>
    <scope>NUCLEOTIDE SEQUENCE [LARGE SCALE GENOMIC DNA]</scope>
    <source>
        <tissue evidence="3">Leaf</tissue>
    </source>
</reference>
<accession>A0A822Z937</accession>
<gene>
    <name evidence="3" type="ORF">HUJ06_014564</name>
</gene>
<organism evidence="3 4">
    <name type="scientific">Nelumbo nucifera</name>
    <name type="common">Sacred lotus</name>
    <dbReference type="NCBI Taxonomy" id="4432"/>
    <lineage>
        <taxon>Eukaryota</taxon>
        <taxon>Viridiplantae</taxon>
        <taxon>Streptophyta</taxon>
        <taxon>Embryophyta</taxon>
        <taxon>Tracheophyta</taxon>
        <taxon>Spermatophyta</taxon>
        <taxon>Magnoliopsida</taxon>
        <taxon>Proteales</taxon>
        <taxon>Nelumbonaceae</taxon>
        <taxon>Nelumbo</taxon>
    </lineage>
</organism>
<evidence type="ECO:0000313" key="4">
    <source>
        <dbReference type="Proteomes" id="UP000607653"/>
    </source>
</evidence>
<feature type="signal peptide" evidence="1">
    <location>
        <begin position="1"/>
        <end position="19"/>
    </location>
</feature>
<dbReference type="InterPro" id="IPR029071">
    <property type="entry name" value="Ubiquitin-like_domsf"/>
</dbReference>
<comment type="caution">
    <text evidence="3">The sequence shown here is derived from an EMBL/GenBank/DDBJ whole genome shotgun (WGS) entry which is preliminary data.</text>
</comment>